<dbReference type="AlphaFoldDB" id="A0AAV2JUE4"/>
<name>A0AAV2JUE4_KNICA</name>
<keyword evidence="4" id="KW-1185">Reference proteome</keyword>
<gene>
    <name evidence="3" type="ORF">KC01_LOCUS12086</name>
</gene>
<reference evidence="3 4" key="1">
    <citation type="submission" date="2024-04" db="EMBL/GenBank/DDBJ databases">
        <authorList>
            <person name="Waldvogel A.-M."/>
            <person name="Schoenle A."/>
        </authorList>
    </citation>
    <scope>NUCLEOTIDE SEQUENCE [LARGE SCALE GENOMIC DNA]</scope>
</reference>
<proteinExistence type="predicted"/>
<keyword evidence="1" id="KW-0175">Coiled coil</keyword>
<sequence length="313" mass="33948">MPKPGRNTSAPPPQQRPVASSSSTPSGESSPQPAQLPGQPLALSIPLAEVDATALKADLLSSLREEIKTMFKTELQMALGENLTAIKSELHAFKTQIASDIAVMKQDFAGLRGTVTDMEQSLSTCTDDIISLRNQMQSMAENVIKLENKCEDLESRSRRNNVRVVGVSESHSVSSEYVSNLLMEAFSLTRAPLVDRAHQSRVPANALALSLRGFITTRMLSIFYTRPGSCSVSSRKVFLFFDDSIRSLHCRLYRLGMGPVAISPFKHSSLARDLMNCPSPASFTGPGLHASLDPQLDHAAGFITPASSNKETT</sequence>
<evidence type="ECO:0000313" key="3">
    <source>
        <dbReference type="EMBL" id="CAL1581323.1"/>
    </source>
</evidence>
<evidence type="ECO:0000313" key="4">
    <source>
        <dbReference type="Proteomes" id="UP001497482"/>
    </source>
</evidence>
<dbReference type="Gene3D" id="1.20.5.340">
    <property type="match status" value="1"/>
</dbReference>
<accession>A0AAV2JUE4</accession>
<organism evidence="3 4">
    <name type="scientific">Knipowitschia caucasica</name>
    <name type="common">Caucasian dwarf goby</name>
    <name type="synonym">Pomatoschistus caucasicus</name>
    <dbReference type="NCBI Taxonomy" id="637954"/>
    <lineage>
        <taxon>Eukaryota</taxon>
        <taxon>Metazoa</taxon>
        <taxon>Chordata</taxon>
        <taxon>Craniata</taxon>
        <taxon>Vertebrata</taxon>
        <taxon>Euteleostomi</taxon>
        <taxon>Actinopterygii</taxon>
        <taxon>Neopterygii</taxon>
        <taxon>Teleostei</taxon>
        <taxon>Neoteleostei</taxon>
        <taxon>Acanthomorphata</taxon>
        <taxon>Gobiaria</taxon>
        <taxon>Gobiiformes</taxon>
        <taxon>Gobioidei</taxon>
        <taxon>Gobiidae</taxon>
        <taxon>Gobiinae</taxon>
        <taxon>Knipowitschia</taxon>
    </lineage>
</organism>
<feature type="compositionally biased region" description="Low complexity" evidence="2">
    <location>
        <begin position="17"/>
        <end position="39"/>
    </location>
</feature>
<protein>
    <submittedName>
        <fullName evidence="3">Uncharacterized protein</fullName>
    </submittedName>
</protein>
<dbReference type="PANTHER" id="PTHR11505">
    <property type="entry name" value="L1 TRANSPOSABLE ELEMENT-RELATED"/>
    <property type="match status" value="1"/>
</dbReference>
<dbReference type="EMBL" id="OZ035837">
    <property type="protein sequence ID" value="CAL1581323.1"/>
    <property type="molecule type" value="Genomic_DNA"/>
</dbReference>
<evidence type="ECO:0000256" key="2">
    <source>
        <dbReference type="SAM" id="MobiDB-lite"/>
    </source>
</evidence>
<evidence type="ECO:0000256" key="1">
    <source>
        <dbReference type="SAM" id="Coils"/>
    </source>
</evidence>
<dbReference type="Proteomes" id="UP001497482">
    <property type="component" value="Chromosome 15"/>
</dbReference>
<dbReference type="InterPro" id="IPR004244">
    <property type="entry name" value="Transposase_22"/>
</dbReference>
<feature type="coiled-coil region" evidence="1">
    <location>
        <begin position="129"/>
        <end position="156"/>
    </location>
</feature>
<feature type="region of interest" description="Disordered" evidence="2">
    <location>
        <begin position="1"/>
        <end position="39"/>
    </location>
</feature>